<evidence type="ECO:0000256" key="1">
    <source>
        <dbReference type="ARBA" id="ARBA00011353"/>
    </source>
</evidence>
<dbReference type="PROSITE" id="PS50013">
    <property type="entry name" value="CHROMO_2"/>
    <property type="match status" value="1"/>
</dbReference>
<dbReference type="Gene3D" id="2.40.50.40">
    <property type="match status" value="1"/>
</dbReference>
<dbReference type="InterPro" id="IPR016197">
    <property type="entry name" value="Chromo-like_dom_sf"/>
</dbReference>
<feature type="compositionally biased region" description="Acidic residues" evidence="2">
    <location>
        <begin position="106"/>
        <end position="117"/>
    </location>
</feature>
<dbReference type="SMART" id="SM00298">
    <property type="entry name" value="CHROMO"/>
    <property type="match status" value="1"/>
</dbReference>
<feature type="compositionally biased region" description="Low complexity" evidence="2">
    <location>
        <begin position="343"/>
        <end position="360"/>
    </location>
</feature>
<proteinExistence type="predicted"/>
<evidence type="ECO:0000313" key="5">
    <source>
        <dbReference type="Proteomes" id="UP000799439"/>
    </source>
</evidence>
<dbReference type="InterPro" id="IPR023780">
    <property type="entry name" value="Chromo_domain"/>
</dbReference>
<dbReference type="Pfam" id="PF00385">
    <property type="entry name" value="Chromo"/>
    <property type="match status" value="1"/>
</dbReference>
<dbReference type="Proteomes" id="UP000799439">
    <property type="component" value="Unassembled WGS sequence"/>
</dbReference>
<feature type="compositionally biased region" description="Low complexity" evidence="2">
    <location>
        <begin position="405"/>
        <end position="419"/>
    </location>
</feature>
<dbReference type="InterPro" id="IPR000953">
    <property type="entry name" value="Chromo/chromo_shadow_dom"/>
</dbReference>
<dbReference type="EMBL" id="ML996089">
    <property type="protein sequence ID" value="KAF2150760.1"/>
    <property type="molecule type" value="Genomic_DNA"/>
</dbReference>
<dbReference type="GO" id="GO:0006338">
    <property type="term" value="P:chromatin remodeling"/>
    <property type="evidence" value="ECO:0007669"/>
    <property type="project" value="UniProtKB-ARBA"/>
</dbReference>
<feature type="compositionally biased region" description="Basic residues" evidence="2">
    <location>
        <begin position="149"/>
        <end position="160"/>
    </location>
</feature>
<comment type="subunit">
    <text evidence="1">Component of the NuA4 histone acetyltransferase complex.</text>
</comment>
<feature type="compositionally biased region" description="Low complexity" evidence="2">
    <location>
        <begin position="301"/>
        <end position="317"/>
    </location>
</feature>
<name>A0A9P4IZY2_9PEZI</name>
<evidence type="ECO:0000259" key="3">
    <source>
        <dbReference type="PROSITE" id="PS50013"/>
    </source>
</evidence>
<gene>
    <name evidence="4" type="ORF">K461DRAFT_181806</name>
</gene>
<dbReference type="AlphaFoldDB" id="A0A9P4IZY2"/>
<protein>
    <recommendedName>
        <fullName evidence="3">Chromo domain-containing protein</fullName>
    </recommendedName>
</protein>
<dbReference type="OrthoDB" id="1918685at2759"/>
<organism evidence="4 5">
    <name type="scientific">Myriangium duriaei CBS 260.36</name>
    <dbReference type="NCBI Taxonomy" id="1168546"/>
    <lineage>
        <taxon>Eukaryota</taxon>
        <taxon>Fungi</taxon>
        <taxon>Dikarya</taxon>
        <taxon>Ascomycota</taxon>
        <taxon>Pezizomycotina</taxon>
        <taxon>Dothideomycetes</taxon>
        <taxon>Dothideomycetidae</taxon>
        <taxon>Myriangiales</taxon>
        <taxon>Myriangiaceae</taxon>
        <taxon>Myriangium</taxon>
    </lineage>
</organism>
<keyword evidence="5" id="KW-1185">Reference proteome</keyword>
<evidence type="ECO:0000313" key="4">
    <source>
        <dbReference type="EMBL" id="KAF2150760.1"/>
    </source>
</evidence>
<sequence>MPPSPRPLHTRLTAKAPRSAKIISRSSANAAQIPTYKLQVGGSTISNVGLDEIFAFVSPREYEAFENLIFQHEVEERDTRELQATLLREKLATEGRKYKHAVADSSDSDTGADEENEATSQDSALPDPTLPIETEVGRHGRPRPTYTHLYKRGRRGRGRARGGGGGVSRAESKAKGRGRPLKQPLGEEEQSPDVASVLSLNEPLKRRRIDPSSSAQLEGTLASIPKDILERPLPSGRVNPASFAQLESILPTSPKEGLKRQLPRGRFDFSSAATLEGVPADMSSADSSASPPQEFFSPMQSSLAAPASRSSAMKASTPSPPASKPHLQSLDTLLPASEIRLESSSSPSSVVSSSSSLSSSAYDPSKFRRIKPPGRPTKTPTVTIPRPTTTSPNTTRLIQPPPQDPQSSSASASESDSSSFEVERILTHRLSDPATHSAEMGKEPVMLYHVKWIGYEELTWEPVSSFDDQRVVREYWDRAKRRPGR</sequence>
<feature type="domain" description="Chromo" evidence="3">
    <location>
        <begin position="420"/>
        <end position="485"/>
    </location>
</feature>
<accession>A0A9P4IZY2</accession>
<feature type="compositionally biased region" description="Low complexity" evidence="2">
    <location>
        <begin position="376"/>
        <end position="395"/>
    </location>
</feature>
<reference evidence="4" key="1">
    <citation type="journal article" date="2020" name="Stud. Mycol.">
        <title>101 Dothideomycetes genomes: a test case for predicting lifestyles and emergence of pathogens.</title>
        <authorList>
            <person name="Haridas S."/>
            <person name="Albert R."/>
            <person name="Binder M."/>
            <person name="Bloem J."/>
            <person name="Labutti K."/>
            <person name="Salamov A."/>
            <person name="Andreopoulos B."/>
            <person name="Baker S."/>
            <person name="Barry K."/>
            <person name="Bills G."/>
            <person name="Bluhm B."/>
            <person name="Cannon C."/>
            <person name="Castanera R."/>
            <person name="Culley D."/>
            <person name="Daum C."/>
            <person name="Ezra D."/>
            <person name="Gonzalez J."/>
            <person name="Henrissat B."/>
            <person name="Kuo A."/>
            <person name="Liang C."/>
            <person name="Lipzen A."/>
            <person name="Lutzoni F."/>
            <person name="Magnuson J."/>
            <person name="Mondo S."/>
            <person name="Nolan M."/>
            <person name="Ohm R."/>
            <person name="Pangilinan J."/>
            <person name="Park H.-J."/>
            <person name="Ramirez L."/>
            <person name="Alfaro M."/>
            <person name="Sun H."/>
            <person name="Tritt A."/>
            <person name="Yoshinaga Y."/>
            <person name="Zwiers L.-H."/>
            <person name="Turgeon B."/>
            <person name="Goodwin S."/>
            <person name="Spatafora J."/>
            <person name="Crous P."/>
            <person name="Grigoriev I."/>
        </authorList>
    </citation>
    <scope>NUCLEOTIDE SEQUENCE</scope>
    <source>
        <strain evidence="4">CBS 260.36</strain>
    </source>
</reference>
<dbReference type="SUPFAM" id="SSF54160">
    <property type="entry name" value="Chromo domain-like"/>
    <property type="match status" value="1"/>
</dbReference>
<evidence type="ECO:0000256" key="2">
    <source>
        <dbReference type="SAM" id="MobiDB-lite"/>
    </source>
</evidence>
<feature type="region of interest" description="Disordered" evidence="2">
    <location>
        <begin position="278"/>
        <end position="422"/>
    </location>
</feature>
<feature type="region of interest" description="Disordered" evidence="2">
    <location>
        <begin position="1"/>
        <end position="26"/>
    </location>
</feature>
<feature type="region of interest" description="Disordered" evidence="2">
    <location>
        <begin position="96"/>
        <end position="199"/>
    </location>
</feature>
<comment type="caution">
    <text evidence="4">The sequence shown here is derived from an EMBL/GenBank/DDBJ whole genome shotgun (WGS) entry which is preliminary data.</text>
</comment>
<feature type="compositionally biased region" description="Low complexity" evidence="2">
    <location>
        <begin position="279"/>
        <end position="292"/>
    </location>
</feature>